<sequence length="493" mass="55295">MPASFLFYDLETFGADPRGSRIAQFAAIRTDLDLNPVEEPIDFLVKPADDLLPSPGATLVTGLTPQRAEAEGVIEAEAFARIHEAMARPETCTLGYNSLRFDDEFVRCGLYRNFYDPYEREWRGGNCRWDLLDVFRLAHALRPDGLVWPTREDGAPSFKLEHLADANGVREGEAHEALSDVRALIALARRLRQAQPRLWDYALKLRDKRFCASLLDTIAMRPVLHVSQRFAASRLCAAPVLPLARHPRIDSRVIVFDLEQDPEPLLALDAEAIAARLYTPAEQLAEGEARIALKEVHTNRCPVLVEWAHLRDADHARLRIDRATVEARAARLRNAGPQLAEKVRRVFADRAERVAADPDGALYDGFIGDADKALFAKVRSTPPEALGSAPFAFRDPRLPELLFRYRARNWPHTLGPEERERWDAFRRARLTTEGAGAEYTFARFRAELAEQRQAVADDARKRALLDALDAWGRRIAGSLGLACEPVAATESRG</sequence>
<comment type="catalytic activity">
    <reaction evidence="1 13">
        <text>Exonucleolytic cleavage in the 3'- to 5'-direction to yield nucleoside 5'-phosphates.</text>
        <dbReference type="EC" id="3.1.11.1"/>
    </reaction>
</comment>
<feature type="binding site" evidence="15">
    <location>
        <position position="11"/>
    </location>
    <ligand>
        <name>Mg(2+)</name>
        <dbReference type="ChEBI" id="CHEBI:18420"/>
        <label>2</label>
    </ligand>
</feature>
<dbReference type="Gene3D" id="1.10.287.1240">
    <property type="match status" value="1"/>
</dbReference>
<dbReference type="InterPro" id="IPR013620">
    <property type="entry name" value="Exonuc_1_SH3"/>
</dbReference>
<comment type="subunit">
    <text evidence="12">Monomer. Interacts with ssb (via C-terminus); this interaction stimulates the exonuclease activity by recruiting the enzyme to its substrate.</text>
</comment>
<feature type="binding site" evidence="15">
    <location>
        <position position="9"/>
    </location>
    <ligand>
        <name>Mg(2+)</name>
        <dbReference type="ChEBI" id="CHEBI:18420"/>
        <label>1</label>
    </ligand>
</feature>
<dbReference type="PIRSF" id="PIRSF000977">
    <property type="entry name" value="Exodeoxyribonuclease_I"/>
    <property type="match status" value="1"/>
</dbReference>
<reference evidence="18" key="2">
    <citation type="submission" date="2020-09" db="EMBL/GenBank/DDBJ databases">
        <authorList>
            <person name="Sun Q."/>
            <person name="Kim S."/>
        </authorList>
    </citation>
    <scope>NUCLEOTIDE SEQUENCE</scope>
    <source>
        <strain evidence="18">KCTC 32020</strain>
    </source>
</reference>
<dbReference type="PROSITE" id="PS51784">
    <property type="entry name" value="EXOI_SH3"/>
    <property type="match status" value="1"/>
</dbReference>
<dbReference type="NCBIfam" id="NF008746">
    <property type="entry name" value="PRK11779.1"/>
    <property type="match status" value="1"/>
</dbReference>
<dbReference type="SMART" id="SM00479">
    <property type="entry name" value="EXOIII"/>
    <property type="match status" value="1"/>
</dbReference>
<keyword evidence="6 13" id="KW-0227">DNA damage</keyword>
<dbReference type="Pfam" id="PF00929">
    <property type="entry name" value="RNase_T"/>
    <property type="match status" value="1"/>
</dbReference>
<keyword evidence="11 13" id="KW-0234">DNA repair</keyword>
<dbReference type="OrthoDB" id="9763470at2"/>
<feature type="binding site" evidence="15">
    <location>
        <position position="180"/>
    </location>
    <ligand>
        <name>Mg(2+)</name>
        <dbReference type="ChEBI" id="CHEBI:18420"/>
        <label>2</label>
    </ligand>
</feature>
<evidence type="ECO:0000259" key="16">
    <source>
        <dbReference type="PROSITE" id="PS51784"/>
    </source>
</evidence>
<dbReference type="SUPFAM" id="SSF53098">
    <property type="entry name" value="Ribonuclease H-like"/>
    <property type="match status" value="1"/>
</dbReference>
<keyword evidence="5 15" id="KW-0479">Metal-binding</keyword>
<dbReference type="Gene3D" id="3.30.420.10">
    <property type="entry name" value="Ribonuclease H-like superfamily/Ribonuclease H"/>
    <property type="match status" value="1"/>
</dbReference>
<dbReference type="InterPro" id="IPR036397">
    <property type="entry name" value="RNaseH_sf"/>
</dbReference>
<keyword evidence="19" id="KW-1185">Reference proteome</keyword>
<keyword evidence="8 13" id="KW-0269">Exonuclease</keyword>
<evidence type="ECO:0000256" key="15">
    <source>
        <dbReference type="PIRSR" id="PIRSR000977-2"/>
    </source>
</evidence>
<dbReference type="GO" id="GO:0046872">
    <property type="term" value="F:metal ion binding"/>
    <property type="evidence" value="ECO:0007669"/>
    <property type="project" value="UniProtKB-KW"/>
</dbReference>
<dbReference type="AlphaFoldDB" id="A0A918Z622"/>
<keyword evidence="9 15" id="KW-0460">Magnesium</keyword>
<dbReference type="EC" id="3.1.11.1" evidence="2 13"/>
<keyword evidence="4 13" id="KW-0540">Nuclease</keyword>
<dbReference type="Proteomes" id="UP000636453">
    <property type="component" value="Unassembled WGS sequence"/>
</dbReference>
<evidence type="ECO:0000256" key="1">
    <source>
        <dbReference type="ARBA" id="ARBA00000563"/>
    </source>
</evidence>
<name>A0A918Z622_9GAMM</name>
<evidence type="ECO:0000256" key="14">
    <source>
        <dbReference type="PIRSR" id="PIRSR000977-1"/>
    </source>
</evidence>
<comment type="caution">
    <text evidence="18">The sequence shown here is derived from an EMBL/GenBank/DDBJ whole genome shotgun (WGS) entry which is preliminary data.</text>
</comment>
<evidence type="ECO:0000256" key="6">
    <source>
        <dbReference type="ARBA" id="ARBA00022763"/>
    </source>
</evidence>
<dbReference type="Pfam" id="PF08411">
    <property type="entry name" value="ExoI_SH3"/>
    <property type="match status" value="1"/>
</dbReference>
<dbReference type="InterPro" id="IPR058561">
    <property type="entry name" value="Exonuc_1_C"/>
</dbReference>
<evidence type="ECO:0000256" key="2">
    <source>
        <dbReference type="ARBA" id="ARBA00012108"/>
    </source>
</evidence>
<feature type="domain" description="ExoI SH3-like" evidence="16">
    <location>
        <begin position="196"/>
        <end position="351"/>
    </location>
</feature>
<dbReference type="InterPro" id="IPR013520">
    <property type="entry name" value="Ribonucl_H"/>
</dbReference>
<dbReference type="InterPro" id="IPR038649">
    <property type="entry name" value="EXOI_SH3_sf"/>
</dbReference>
<evidence type="ECO:0000256" key="4">
    <source>
        <dbReference type="ARBA" id="ARBA00022722"/>
    </source>
</evidence>
<organism evidence="18 19">
    <name type="scientific">Vulcaniibacterium thermophilum</name>
    <dbReference type="NCBI Taxonomy" id="1169913"/>
    <lineage>
        <taxon>Bacteria</taxon>
        <taxon>Pseudomonadati</taxon>
        <taxon>Pseudomonadota</taxon>
        <taxon>Gammaproteobacteria</taxon>
        <taxon>Lysobacterales</taxon>
        <taxon>Lysobacteraceae</taxon>
        <taxon>Vulcaniibacterium</taxon>
    </lineage>
</organism>
<protein>
    <recommendedName>
        <fullName evidence="3 13">Exodeoxyribonuclease I</fullName>
        <ecNumber evidence="2 13">3.1.11.1</ecNumber>
    </recommendedName>
</protein>
<feature type="binding site" evidence="14">
    <location>
        <position position="159"/>
    </location>
    <ligand>
        <name>substrate</name>
    </ligand>
</feature>
<dbReference type="FunFam" id="3.30.420.10:FF:000033">
    <property type="entry name" value="Exodeoxyribonuclease I"/>
    <property type="match status" value="1"/>
</dbReference>
<dbReference type="PROSITE" id="PS51785">
    <property type="entry name" value="EXOI_C"/>
    <property type="match status" value="1"/>
</dbReference>
<dbReference type="EMBL" id="BNCF01000011">
    <property type="protein sequence ID" value="GHE38130.1"/>
    <property type="molecule type" value="Genomic_DNA"/>
</dbReference>
<accession>A0A918Z622</accession>
<dbReference type="Gene3D" id="3.30.1520.20">
    <property type="entry name" value="Exonuclease ExoI, domain 2"/>
    <property type="match status" value="1"/>
</dbReference>
<evidence type="ECO:0000256" key="10">
    <source>
        <dbReference type="ARBA" id="ARBA00023125"/>
    </source>
</evidence>
<dbReference type="FunFam" id="1.20.1280.70:FF:000001">
    <property type="entry name" value="Exodeoxyribonuclease I"/>
    <property type="match status" value="1"/>
</dbReference>
<keyword evidence="10" id="KW-0238">DNA-binding</keyword>
<dbReference type="GO" id="GO:0003677">
    <property type="term" value="F:DNA binding"/>
    <property type="evidence" value="ECO:0007669"/>
    <property type="project" value="UniProtKB-KW"/>
</dbReference>
<dbReference type="InterPro" id="IPR023607">
    <property type="entry name" value="Exodeoxyribonuclease_I"/>
</dbReference>
<evidence type="ECO:0000256" key="9">
    <source>
        <dbReference type="ARBA" id="ARBA00022842"/>
    </source>
</evidence>
<dbReference type="InterPro" id="IPR012337">
    <property type="entry name" value="RNaseH-like_sf"/>
</dbReference>
<evidence type="ECO:0000313" key="19">
    <source>
        <dbReference type="Proteomes" id="UP000636453"/>
    </source>
</evidence>
<evidence type="ECO:0000259" key="17">
    <source>
        <dbReference type="PROSITE" id="PS51785"/>
    </source>
</evidence>
<evidence type="ECO:0000256" key="8">
    <source>
        <dbReference type="ARBA" id="ARBA00022839"/>
    </source>
</evidence>
<dbReference type="GO" id="GO:0008310">
    <property type="term" value="F:single-stranded DNA 3'-5' DNA exonuclease activity"/>
    <property type="evidence" value="ECO:0007669"/>
    <property type="project" value="UniProtKB-EC"/>
</dbReference>
<dbReference type="CDD" id="cd06138">
    <property type="entry name" value="ExoI_N"/>
    <property type="match status" value="1"/>
</dbReference>
<reference evidence="18" key="1">
    <citation type="journal article" date="2014" name="Int. J. Syst. Evol. Microbiol.">
        <title>Complete genome sequence of Corynebacterium casei LMG S-19264T (=DSM 44701T), isolated from a smear-ripened cheese.</title>
        <authorList>
            <consortium name="US DOE Joint Genome Institute (JGI-PGF)"/>
            <person name="Walter F."/>
            <person name="Albersmeier A."/>
            <person name="Kalinowski J."/>
            <person name="Ruckert C."/>
        </authorList>
    </citation>
    <scope>NUCLEOTIDE SEQUENCE</scope>
    <source>
        <strain evidence="18">KCTC 32020</strain>
    </source>
</reference>
<keyword evidence="7 13" id="KW-0378">Hydrolase</keyword>
<evidence type="ECO:0000256" key="5">
    <source>
        <dbReference type="ARBA" id="ARBA00022723"/>
    </source>
</evidence>
<dbReference type="GO" id="GO:0006281">
    <property type="term" value="P:DNA repair"/>
    <property type="evidence" value="ECO:0007669"/>
    <property type="project" value="UniProtKB-KW"/>
</dbReference>
<evidence type="ECO:0000256" key="12">
    <source>
        <dbReference type="ARBA" id="ARBA00046792"/>
    </source>
</evidence>
<evidence type="ECO:0000256" key="11">
    <source>
        <dbReference type="ARBA" id="ARBA00023204"/>
    </source>
</evidence>
<dbReference type="Gene3D" id="1.20.1280.70">
    <property type="entry name" value="Exonuclease ExoI, domain 3"/>
    <property type="match status" value="1"/>
</dbReference>
<dbReference type="InterPro" id="IPR034747">
    <property type="entry name" value="EXOI_SH3"/>
</dbReference>
<gene>
    <name evidence="18" type="primary">sbcB</name>
    <name evidence="18" type="ORF">GCM10007167_20430</name>
</gene>
<proteinExistence type="predicted"/>
<comment type="cofactor">
    <cofactor evidence="15">
        <name>Mg(2+)</name>
        <dbReference type="ChEBI" id="CHEBI:18420"/>
    </cofactor>
    <text evidence="15">Binds 2 Mg(2+) ions per monomer.</text>
</comment>
<evidence type="ECO:0000256" key="13">
    <source>
        <dbReference type="PIRNR" id="PIRNR000977"/>
    </source>
</evidence>
<feature type="domain" description="ExoI C-terminal" evidence="17">
    <location>
        <begin position="354"/>
        <end position="476"/>
    </location>
</feature>
<feature type="binding site" evidence="14">
    <location>
        <position position="11"/>
    </location>
    <ligand>
        <name>substrate</name>
    </ligand>
</feature>
<evidence type="ECO:0000256" key="3">
    <source>
        <dbReference type="ARBA" id="ARBA00019900"/>
    </source>
</evidence>
<evidence type="ECO:0000256" key="7">
    <source>
        <dbReference type="ARBA" id="ARBA00022801"/>
    </source>
</evidence>
<dbReference type="Pfam" id="PF26016">
    <property type="entry name" value="ExoI_C"/>
    <property type="match status" value="1"/>
</dbReference>
<dbReference type="RefSeq" id="WP_146471894.1">
    <property type="nucleotide sequence ID" value="NZ_BNCF01000011.1"/>
</dbReference>
<evidence type="ECO:0000313" key="18">
    <source>
        <dbReference type="EMBL" id="GHE38130.1"/>
    </source>
</evidence>